<organism evidence="1">
    <name type="scientific">Podoviridae sp. cty0j11</name>
    <dbReference type="NCBI Taxonomy" id="2826592"/>
    <lineage>
        <taxon>Viruses</taxon>
        <taxon>Duplodnaviria</taxon>
        <taxon>Heunggongvirae</taxon>
        <taxon>Uroviricota</taxon>
        <taxon>Caudoviricetes</taxon>
    </lineage>
</organism>
<reference evidence="1" key="1">
    <citation type="journal article" date="2021" name="Proc. Natl. Acad. Sci. U.S.A.">
        <title>A Catalog of Tens of Thousands of Viruses from Human Metagenomes Reveals Hidden Associations with Chronic Diseases.</title>
        <authorList>
            <person name="Tisza M.J."/>
            <person name="Buck C.B."/>
        </authorList>
    </citation>
    <scope>NUCLEOTIDE SEQUENCE</scope>
    <source>
        <strain evidence="1">Cty0j11</strain>
    </source>
</reference>
<protein>
    <submittedName>
        <fullName evidence="1">Uncharacterized protein</fullName>
    </submittedName>
</protein>
<accession>A0A8S5MCL9</accession>
<evidence type="ECO:0000313" key="1">
    <source>
        <dbReference type="EMBL" id="DAD79994.1"/>
    </source>
</evidence>
<proteinExistence type="predicted"/>
<name>A0A8S5MCL9_9CAUD</name>
<sequence>MEGLNPPFFWCDTRTEVLLLDRTNCTWHLDRTTLTTIK</sequence>
<dbReference type="EMBL" id="BK014877">
    <property type="protein sequence ID" value="DAD79994.1"/>
    <property type="molecule type" value="Genomic_DNA"/>
</dbReference>